<dbReference type="PANTHER" id="PTHR46211:SF7">
    <property type="entry name" value="GLYCEROPHOSPHODIESTER PHOSPHODIESTERASE"/>
    <property type="match status" value="1"/>
</dbReference>
<feature type="signal peptide" evidence="1">
    <location>
        <begin position="1"/>
        <end position="24"/>
    </location>
</feature>
<dbReference type="InterPro" id="IPR030395">
    <property type="entry name" value="GP_PDE_dom"/>
</dbReference>
<dbReference type="Proteomes" id="UP000198394">
    <property type="component" value="Unassembled WGS sequence"/>
</dbReference>
<protein>
    <submittedName>
        <fullName evidence="3">Glycerophosphodiester phosphodiesterase</fullName>
    </submittedName>
</protein>
<dbReference type="PANTHER" id="PTHR46211">
    <property type="entry name" value="GLYCEROPHOSPHORYL DIESTER PHOSPHODIESTERASE"/>
    <property type="match status" value="1"/>
</dbReference>
<sequence length="335" mass="38122">MKKSTLIRLSLFISFSFFTFTPYACSTASTDTSDTQLSAAHPDGKHIDVIAHRGASGYAPEHTLAAYKKALEMKADYIELDLHMTKDGELVAIHDATLARTTNVEQVYPNRAPWRVKDFTLAEIKRLDAGSWFNKKFPQYASKQYGKEKIPTLQEVIDWLTQSKSKTALYIETKDPNVYSGMEEKLVGILKKNGYLQKGKVIFQSFSETSLRKLKGLVPPNIPLIQLYSASTIRNKPIDHILRHVSSYADGISPEQTIVTRKLVTKAHQYHLVIHPYTVNTTEEMRRQIALGVDGLFTDYPDRLVKMNKKQDNGQDAFTQIELHFCRPRQFLKPP</sequence>
<proteinExistence type="predicted"/>
<accession>A0A226QJQ8</accession>
<gene>
    <name evidence="3" type="ORF">B9L23_09915</name>
</gene>
<feature type="chain" id="PRO_5039537094" evidence="1">
    <location>
        <begin position="25"/>
        <end position="335"/>
    </location>
</feature>
<dbReference type="Gene3D" id="3.20.20.190">
    <property type="entry name" value="Phosphatidylinositol (PI) phosphodiesterase"/>
    <property type="match status" value="1"/>
</dbReference>
<dbReference type="SUPFAM" id="SSF51695">
    <property type="entry name" value="PLC-like phosphodiesterases"/>
    <property type="match status" value="1"/>
</dbReference>
<evidence type="ECO:0000259" key="2">
    <source>
        <dbReference type="PROSITE" id="PS51704"/>
    </source>
</evidence>
<dbReference type="GeneID" id="94900287"/>
<dbReference type="GO" id="GO:0008081">
    <property type="term" value="F:phosphoric diester hydrolase activity"/>
    <property type="evidence" value="ECO:0007669"/>
    <property type="project" value="InterPro"/>
</dbReference>
<comment type="caution">
    <text evidence="3">The sequence shown here is derived from an EMBL/GenBank/DDBJ whole genome shotgun (WGS) entry which is preliminary data.</text>
</comment>
<dbReference type="PROSITE" id="PS51704">
    <property type="entry name" value="GP_PDE"/>
    <property type="match status" value="1"/>
</dbReference>
<keyword evidence="1" id="KW-0732">Signal</keyword>
<evidence type="ECO:0000313" key="4">
    <source>
        <dbReference type="Proteomes" id="UP000198394"/>
    </source>
</evidence>
<evidence type="ECO:0000313" key="3">
    <source>
        <dbReference type="EMBL" id="OXB91652.1"/>
    </source>
</evidence>
<reference evidence="3 4" key="1">
    <citation type="submission" date="2017-04" db="EMBL/GenBank/DDBJ databases">
        <title>The genome sequence of Parageobacillus galactosidasius DSM 18751.</title>
        <authorList>
            <person name="Ramaloko W.T."/>
            <person name="Koen N."/>
            <person name="Polliack S."/>
            <person name="Aliyu H."/>
            <person name="Lebre P."/>
            <person name="Mohr T."/>
            <person name="Oswald F."/>
            <person name="Zwick M."/>
            <person name="Neumann A."/>
            <person name="Syldatk C."/>
            <person name="Cowan D."/>
            <person name="De Maayer P."/>
        </authorList>
    </citation>
    <scope>NUCLEOTIDE SEQUENCE [LARGE SCALE GENOMIC DNA]</scope>
    <source>
        <strain evidence="3 4">DSM 18751</strain>
    </source>
</reference>
<name>A0A226QJQ8_9BACL</name>
<dbReference type="RefSeq" id="WP_089097562.1">
    <property type="nucleotide sequence ID" value="NZ_NDYL01000002.1"/>
</dbReference>
<feature type="domain" description="GP-PDE" evidence="2">
    <location>
        <begin position="47"/>
        <end position="308"/>
    </location>
</feature>
<dbReference type="InterPro" id="IPR017946">
    <property type="entry name" value="PLC-like_Pdiesterase_TIM-brl"/>
</dbReference>
<organism evidence="3 4">
    <name type="scientific">Parageobacillus galactosidasius</name>
    <dbReference type="NCBI Taxonomy" id="883812"/>
    <lineage>
        <taxon>Bacteria</taxon>
        <taxon>Bacillati</taxon>
        <taxon>Bacillota</taxon>
        <taxon>Bacilli</taxon>
        <taxon>Bacillales</taxon>
        <taxon>Anoxybacillaceae</taxon>
        <taxon>Parageobacillus</taxon>
    </lineage>
</organism>
<keyword evidence="4" id="KW-1185">Reference proteome</keyword>
<dbReference type="GO" id="GO:0006629">
    <property type="term" value="P:lipid metabolic process"/>
    <property type="evidence" value="ECO:0007669"/>
    <property type="project" value="InterPro"/>
</dbReference>
<dbReference type="Pfam" id="PF03009">
    <property type="entry name" value="GDPD"/>
    <property type="match status" value="1"/>
</dbReference>
<dbReference type="EMBL" id="NDYL01000002">
    <property type="protein sequence ID" value="OXB91652.1"/>
    <property type="molecule type" value="Genomic_DNA"/>
</dbReference>
<evidence type="ECO:0000256" key="1">
    <source>
        <dbReference type="SAM" id="SignalP"/>
    </source>
</evidence>
<dbReference type="AlphaFoldDB" id="A0A226QJQ8"/>
<dbReference type="CDD" id="cd08601">
    <property type="entry name" value="GDPD_SaGlpQ_like"/>
    <property type="match status" value="1"/>
</dbReference>